<reference evidence="3" key="1">
    <citation type="submission" date="2016-08" db="EMBL/GenBank/DDBJ databases">
        <authorList>
            <person name="Varghese N."/>
            <person name="Submissions Spin"/>
        </authorList>
    </citation>
    <scope>NUCLEOTIDE SEQUENCE [LARGE SCALE GENOMIC DNA]</scope>
    <source>
        <strain evidence="3">HAMBI 2971</strain>
    </source>
</reference>
<dbReference type="Proteomes" id="UP000199435">
    <property type="component" value="Unassembled WGS sequence"/>
</dbReference>
<evidence type="ECO:0000256" key="1">
    <source>
        <dbReference type="SAM" id="Phobius"/>
    </source>
</evidence>
<dbReference type="AlphaFoldDB" id="A0A1C3XBQ1"/>
<feature type="transmembrane region" description="Helical" evidence="1">
    <location>
        <begin position="6"/>
        <end position="23"/>
    </location>
</feature>
<sequence length="197" mass="22984">MSSTALSIVAMVALFVIGTIVWMPPYCRRFMVRSNIPDRNYRVLVDDKQLLKWDPVARGRKPISSFRTSKGKCFNIYIIDDDRNRDKDRKIANLGYTHTRMYGAREDSSGRIFAIWEFYHKNGLYFRSKAIDVDDRFQRQGIGSGLLDAVMLYHNGDITLSGKYSLAGATLLRKYAIGWKPRWLDNRIRLRRHNARQ</sequence>
<proteinExistence type="predicted"/>
<evidence type="ECO:0000313" key="2">
    <source>
        <dbReference type="EMBL" id="SCB49663.1"/>
    </source>
</evidence>
<gene>
    <name evidence="2" type="ORF">GA0061102_107711</name>
</gene>
<protein>
    <submittedName>
        <fullName evidence="2">Uncharacterized protein</fullName>
    </submittedName>
</protein>
<keyword evidence="1" id="KW-1133">Transmembrane helix</keyword>
<keyword evidence="1" id="KW-0812">Transmembrane</keyword>
<evidence type="ECO:0000313" key="3">
    <source>
        <dbReference type="Proteomes" id="UP000199435"/>
    </source>
</evidence>
<keyword evidence="1" id="KW-0472">Membrane</keyword>
<organism evidence="2 3">
    <name type="scientific">Rhizobium miluonense</name>
    <dbReference type="NCBI Taxonomy" id="411945"/>
    <lineage>
        <taxon>Bacteria</taxon>
        <taxon>Pseudomonadati</taxon>
        <taxon>Pseudomonadota</taxon>
        <taxon>Alphaproteobacteria</taxon>
        <taxon>Hyphomicrobiales</taxon>
        <taxon>Rhizobiaceae</taxon>
        <taxon>Rhizobium/Agrobacterium group</taxon>
        <taxon>Rhizobium</taxon>
    </lineage>
</organism>
<dbReference type="EMBL" id="FMAH01000077">
    <property type="protein sequence ID" value="SCB49663.1"/>
    <property type="molecule type" value="Genomic_DNA"/>
</dbReference>
<accession>A0A1C3XBQ1</accession>
<keyword evidence="3" id="KW-1185">Reference proteome</keyword>
<name>A0A1C3XBQ1_9HYPH</name>